<reference evidence="8" key="1">
    <citation type="journal article" date="2015" name="Proc. Natl. Acad. Sci. U.S.A.">
        <title>Networks of energetic and metabolic interactions define dynamics in microbial communities.</title>
        <authorList>
            <person name="Embree M."/>
            <person name="Liu J.K."/>
            <person name="Al-Bassam M.M."/>
            <person name="Zengler K."/>
        </authorList>
    </citation>
    <scope>NUCLEOTIDE SEQUENCE</scope>
</reference>
<organism evidence="8">
    <name type="scientific">hydrocarbon metagenome</name>
    <dbReference type="NCBI Taxonomy" id="938273"/>
    <lineage>
        <taxon>unclassified sequences</taxon>
        <taxon>metagenomes</taxon>
        <taxon>ecological metagenomes</taxon>
    </lineage>
</organism>
<dbReference type="Pfam" id="PF00507">
    <property type="entry name" value="Oxidored_q4"/>
    <property type="match status" value="1"/>
</dbReference>
<dbReference type="GO" id="GO:0016491">
    <property type="term" value="F:oxidoreductase activity"/>
    <property type="evidence" value="ECO:0007669"/>
    <property type="project" value="UniProtKB-KW"/>
</dbReference>
<dbReference type="EC" id="1.6.5.3" evidence="8"/>
<comment type="subcellular location">
    <subcellularLocation>
        <location evidence="1">Membrane</location>
    </subcellularLocation>
</comment>
<evidence type="ECO:0000256" key="5">
    <source>
        <dbReference type="ARBA" id="ARBA00022989"/>
    </source>
</evidence>
<evidence type="ECO:0000313" key="8">
    <source>
        <dbReference type="EMBL" id="KUG27943.1"/>
    </source>
</evidence>
<name>A0A0W8G460_9ZZZZ</name>
<keyword evidence="4 7" id="KW-0812">Transmembrane</keyword>
<evidence type="ECO:0000256" key="4">
    <source>
        <dbReference type="ARBA" id="ARBA00022692"/>
    </source>
</evidence>
<dbReference type="EMBL" id="LNQE01000274">
    <property type="protein sequence ID" value="KUG27943.1"/>
    <property type="molecule type" value="Genomic_DNA"/>
</dbReference>
<keyword evidence="5 7" id="KW-1133">Transmembrane helix</keyword>
<dbReference type="InterPro" id="IPR000440">
    <property type="entry name" value="NADH_UbQ/plastoQ_OxRdtase_su3"/>
</dbReference>
<keyword evidence="3" id="KW-0813">Transport</keyword>
<accession>A0A0W8G460</accession>
<sequence length="130" mass="14307">MVFTWLQAALLIFMAAGLAFAAGPLLGSILLAPKAVGGAIGEPFECGIPTHGSSLARFGINYYFYAIVFLAFEVDILYLFPVATWFNQSVGFAPVWKILIFLGVLGLAVVYFQRKGVFEWPRRIQISPRS</sequence>
<dbReference type="Gene3D" id="1.20.58.1610">
    <property type="entry name" value="NADH:ubiquinone/plastoquinone oxidoreductase, chain 3"/>
    <property type="match status" value="1"/>
</dbReference>
<dbReference type="PANTHER" id="PTHR11058:SF9">
    <property type="entry name" value="NADH-UBIQUINONE OXIDOREDUCTASE CHAIN 3"/>
    <property type="match status" value="1"/>
</dbReference>
<gene>
    <name evidence="8" type="ORF">ASZ90_002197</name>
</gene>
<comment type="similarity">
    <text evidence="2">Belongs to the complex I subunit 3 family.</text>
</comment>
<keyword evidence="8" id="KW-0560">Oxidoreductase</keyword>
<keyword evidence="8" id="KW-0830">Ubiquinone</keyword>
<evidence type="ECO:0000256" key="3">
    <source>
        <dbReference type="ARBA" id="ARBA00022448"/>
    </source>
</evidence>
<comment type="caution">
    <text evidence="8">The sequence shown here is derived from an EMBL/GenBank/DDBJ whole genome shotgun (WGS) entry which is preliminary data.</text>
</comment>
<protein>
    <submittedName>
        <fullName evidence="8">Nadh ubiquinone oxidoreductase chain a</fullName>
        <ecNumber evidence="8">1.6.5.3</ecNumber>
    </submittedName>
</protein>
<dbReference type="GO" id="GO:0030964">
    <property type="term" value="C:NADH dehydrogenase complex"/>
    <property type="evidence" value="ECO:0007669"/>
    <property type="project" value="TreeGrafter"/>
</dbReference>
<dbReference type="InterPro" id="IPR038430">
    <property type="entry name" value="NDAH_ubi_oxred_su3_sf"/>
</dbReference>
<proteinExistence type="inferred from homology"/>
<evidence type="ECO:0000256" key="1">
    <source>
        <dbReference type="ARBA" id="ARBA00004370"/>
    </source>
</evidence>
<dbReference type="PANTHER" id="PTHR11058">
    <property type="entry name" value="NADH-UBIQUINONE OXIDOREDUCTASE CHAIN 3"/>
    <property type="match status" value="1"/>
</dbReference>
<feature type="transmembrane region" description="Helical" evidence="7">
    <location>
        <begin position="95"/>
        <end position="113"/>
    </location>
</feature>
<dbReference type="AlphaFoldDB" id="A0A0W8G460"/>
<evidence type="ECO:0000256" key="7">
    <source>
        <dbReference type="SAM" id="Phobius"/>
    </source>
</evidence>
<evidence type="ECO:0000256" key="6">
    <source>
        <dbReference type="ARBA" id="ARBA00023136"/>
    </source>
</evidence>
<keyword evidence="6 7" id="KW-0472">Membrane</keyword>
<dbReference type="GO" id="GO:0008137">
    <property type="term" value="F:NADH dehydrogenase (ubiquinone) activity"/>
    <property type="evidence" value="ECO:0007669"/>
    <property type="project" value="InterPro"/>
</dbReference>
<evidence type="ECO:0000256" key="2">
    <source>
        <dbReference type="ARBA" id="ARBA00008472"/>
    </source>
</evidence>
<feature type="transmembrane region" description="Helical" evidence="7">
    <location>
        <begin position="62"/>
        <end position="83"/>
    </location>
</feature>